<evidence type="ECO:0000256" key="8">
    <source>
        <dbReference type="ARBA" id="ARBA00022884"/>
    </source>
</evidence>
<feature type="region of interest" description="Disordered" evidence="11">
    <location>
        <begin position="984"/>
        <end position="1051"/>
    </location>
</feature>
<feature type="region of interest" description="Disordered" evidence="11">
    <location>
        <begin position="1"/>
        <end position="601"/>
    </location>
</feature>
<protein>
    <recommendedName>
        <fullName evidence="1">RNA-directed DNA polymerase</fullName>
        <ecNumber evidence="1">2.7.7.49</ecNumber>
    </recommendedName>
</protein>
<dbReference type="SUPFAM" id="SSF56672">
    <property type="entry name" value="DNA/RNA polymerases"/>
    <property type="match status" value="1"/>
</dbReference>
<reference evidence="15 16" key="1">
    <citation type="journal article" date="2015" name="Sci. Rep.">
        <title>Chromosome-level genome map provides insights into diverse defense mechanisms in the medicinal fungus Ganoderma sinense.</title>
        <authorList>
            <person name="Zhu Y."/>
            <person name="Xu J."/>
            <person name="Sun C."/>
            <person name="Zhou S."/>
            <person name="Xu H."/>
            <person name="Nelson D.R."/>
            <person name="Qian J."/>
            <person name="Song J."/>
            <person name="Luo H."/>
            <person name="Xiang L."/>
            <person name="Li Y."/>
            <person name="Xu Z."/>
            <person name="Ji A."/>
            <person name="Wang L."/>
            <person name="Lu S."/>
            <person name="Hayward A."/>
            <person name="Sun W."/>
            <person name="Li X."/>
            <person name="Schwartz D.C."/>
            <person name="Wang Y."/>
            <person name="Chen S."/>
        </authorList>
    </citation>
    <scope>NUCLEOTIDE SEQUENCE [LARGE SCALE GENOMIC DNA]</scope>
    <source>
        <strain evidence="15 16">ZZ0214-1</strain>
    </source>
</reference>
<evidence type="ECO:0000259" key="12">
    <source>
        <dbReference type="PROSITE" id="PS50158"/>
    </source>
</evidence>
<keyword evidence="7" id="KW-0378">Hydrolase</keyword>
<dbReference type="Pfam" id="PF17917">
    <property type="entry name" value="RT_RNaseH"/>
    <property type="match status" value="1"/>
</dbReference>
<dbReference type="CDD" id="cd01647">
    <property type="entry name" value="RT_LTR"/>
    <property type="match status" value="1"/>
</dbReference>
<evidence type="ECO:0000256" key="6">
    <source>
        <dbReference type="ARBA" id="ARBA00022759"/>
    </source>
</evidence>
<keyword evidence="10" id="KW-0862">Zinc</keyword>
<proteinExistence type="predicted"/>
<keyword evidence="3" id="KW-0808">Transferase</keyword>
<feature type="region of interest" description="Disordered" evidence="11">
    <location>
        <begin position="2857"/>
        <end position="2876"/>
    </location>
</feature>
<dbReference type="SUPFAM" id="SSF53098">
    <property type="entry name" value="Ribonuclease H-like"/>
    <property type="match status" value="1"/>
</dbReference>
<feature type="region of interest" description="Disordered" evidence="11">
    <location>
        <begin position="1980"/>
        <end position="2127"/>
    </location>
</feature>
<dbReference type="SUPFAM" id="SSF57756">
    <property type="entry name" value="Retrovirus zinc finger-like domains"/>
    <property type="match status" value="1"/>
</dbReference>
<dbReference type="PROSITE" id="PS50994">
    <property type="entry name" value="INTEGRASE"/>
    <property type="match status" value="1"/>
</dbReference>
<feature type="compositionally biased region" description="Basic residues" evidence="11">
    <location>
        <begin position="799"/>
        <end position="812"/>
    </location>
</feature>
<comment type="caution">
    <text evidence="15">The sequence shown here is derived from an EMBL/GenBank/DDBJ whole genome shotgun (WGS) entry which is preliminary data.</text>
</comment>
<feature type="compositionally biased region" description="Polar residues" evidence="11">
    <location>
        <begin position="399"/>
        <end position="412"/>
    </location>
</feature>
<dbReference type="PROSITE" id="PS50158">
    <property type="entry name" value="ZF_CCHC"/>
    <property type="match status" value="1"/>
</dbReference>
<dbReference type="SMART" id="SM00343">
    <property type="entry name" value="ZnF_C2HC"/>
    <property type="match status" value="1"/>
</dbReference>
<dbReference type="EMBL" id="AYKW01000069">
    <property type="protein sequence ID" value="PIL22793.1"/>
    <property type="molecule type" value="Genomic_DNA"/>
</dbReference>
<dbReference type="Pfam" id="PF00098">
    <property type="entry name" value="zf-CCHC"/>
    <property type="match status" value="1"/>
</dbReference>
<dbReference type="PANTHER" id="PTHR37984:SF5">
    <property type="entry name" value="PROTEIN NYNRIN-LIKE"/>
    <property type="match status" value="1"/>
</dbReference>
<gene>
    <name evidence="15" type="ORF">GSI_15488</name>
</gene>
<dbReference type="InterPro" id="IPR001878">
    <property type="entry name" value="Znf_CCHC"/>
</dbReference>
<feature type="compositionally biased region" description="Basic residues" evidence="11">
    <location>
        <begin position="413"/>
        <end position="428"/>
    </location>
</feature>
<feature type="compositionally biased region" description="Low complexity" evidence="11">
    <location>
        <begin position="526"/>
        <end position="561"/>
    </location>
</feature>
<dbReference type="Pfam" id="PF17921">
    <property type="entry name" value="Integrase_H2C2"/>
    <property type="match status" value="1"/>
</dbReference>
<dbReference type="CDD" id="cd00303">
    <property type="entry name" value="retropepsin_like"/>
    <property type="match status" value="1"/>
</dbReference>
<feature type="compositionally biased region" description="Acidic residues" evidence="11">
    <location>
        <begin position="986"/>
        <end position="995"/>
    </location>
</feature>
<keyword evidence="16" id="KW-1185">Reference proteome</keyword>
<dbReference type="GO" id="GO:0003723">
    <property type="term" value="F:RNA binding"/>
    <property type="evidence" value="ECO:0007669"/>
    <property type="project" value="UniProtKB-KW"/>
</dbReference>
<keyword evidence="5" id="KW-0540">Nuclease</keyword>
<sequence>MSSVRYNLRNRPSGPRTGVHSGLAPPPGTLPAPSPQGTDISSDSELSDAPSICSDASVRPGVSYSQAARTNVGADTGSLHDQEADPRAGADTVSPSGEREAYPSNVAPQSGTAGEGALSTSDKENIIYSSISNIGTSENTTAAHEEPEDKNAGQWTEVRRRHKNSAHTPARAPLRELPVEGGEGQPSAAAELSCEQRRTVKAAEKSLTKEQRGRIQKRMLTVHRDHAASPSSRGEGPSTFAKGKTVDARNWGAAGISNEELDPDAQRREFDVYSGKRALRDDDSDADPEEQRVALEYWRAMKKAQSSKRPKTTVQTDTDSSDEDRDFTDHTSRESSVVRPTREEDLQRQIAALQQELVEVRSAHQPQPKRSRALDKGKRVAIQSSESEDDDPKPVPLGTSVSKGPTASISAQKSRKRGEGKPKKKKGTKTGAIQPDPSQGMATAFVEEALSPGSSARHSRTAEPNVRLPQPISQLEPSSFVGRTLRGLSKGDPSSSDSSSSSESDSSDEPSHAGPSKRRRPKRPKSSSSSSSDSSGDGGPDRSSSPSDSDSESSSSSGNSSRGHRRHRRRHNASRRRRSSKKRSKHSKLRVPVLKPLDPEPYEGEADLPTFHRFIGQMSDYLDGYRVRSRDHPSVVARFLRGRAHEFYINTISRNPRAYRFKDILVGLFNYCFPMNFRQKMREKLRNTRQHGRSIQSYSYELENLFLILGMDRNEERVDAFWFGLDKYIQSELWKQMMTLKSPYEDVKAKAQVIELAREAAGGTRTEHAAQHRGGGTHQHRNAAPAPAAFAIALQPRHNDRHRGQARGHRGRHLEQQRNREPGIYVGNVNRAPAGQRQDRQRGHRNGGRDCDHGRDRQARWGNRPANANQHPPRQRDAAPAPVGDGRCFRCGQAGHMARNCPQNSQVRSNNPGQAPGVATYNIELAPDDAEVLRNLAESTSATTELHLNSVEFDYRALPHLQSAWEIVEPHFRADRLTGFVSVGDPSEDDFEGMFDDMPSLQSVSDSSSESEEPGQESDDTWSVISDPKPGPRPRTDSSSSEGGCPVPVEDDGIHVQEFDWDELELPLTRAEGALSYALGNVFEQCAVEVLNRYRPYWDGASTEEEHEFFLVHQISPLTYAVENTASDLEFFVTAEQLNNPNLDLPNSFRQMLRAIRRPGDPDILEGASEPLGDVMAQVLECRLNEALPWPEHLRCEPVEPRFQCFQLGDLVEVQDHYLTLSIHIECDLLHNPRLDFRDWYAHAARRAHSDRVAETASDVAAGDDFGCELDSLFKEQEQGELLSEQWYAQAKPYLELNAAQREKSRPEPDDLIVQWNAAAPRDLRRVIPEPIVVVVSINGHPARALLDTGSLSDFMSAKLAHQLGVETFELAKPMPLHLAVQGSRAKINYGCTAQLEYQEISSKRYFDIINLLNYDIILGTPFFFQHRVLAGFNPVKVVVGSAKPLPVEGKQARVLESRAAEVFADRLESARQELREYAAPICMDASDSPLPPLRTINHTIPLKDESKTYSWRPSKCPDALRHLWIEKREAYLKSGRWQMSNARNTSPMLLLTKPGTGVKGVPHRLRVVCDLREWNANTHKVTSPLPDMEAILRRVSRKPYRTLIDGKDAYEQIRVEPSHVPRTAMTTPDGNMVSLVLQQGDCNAVATYQTLMNHIFAPYLGVFMDVYLDDIAVYSDTLEEHLQHVKLVIDILRKETLYLSATKLRFLCREMKILGRIVDDQGIRMDPEKVDNVLSWKVPMNRELLRGFLGSVGYLADDIATVRIPMGILSSLTGSETSFKWEFTHQRAFDEIKKLLHAHREHHRVPLDYSKDAARIWLVTDGSHGGIAGVVTQGKDFRHGNVAAFFSAKLSSAQMNYPVHEIEMLAGIESMRRHRDILLGCSFTWVTDHKGLIHLLKQKNLSGRQARWLEHISEFDFTIEYVPGVENVLADALSRIYAHDRPGTVRAPSEYTQFDEEGDFSTVLQSFAISAPVSVDPESLMELEKPSSPLPRVASNSQPRRKGNAPAVSSSRSEGKKDLEGESATKAAPGPGETSHEKPHPKAHPNASVTAGEATVRPARTRPSIPPPKTGRPETAKEFAKRIKRVVLHGPRGEQREGVQPAERSSGPSRQPESGEYAPVPPLTTQESRYSDDKFFETILANPKQFKNFLVKNELVFLQDSKRTLLCIPNVLVDGRSVRELVIRHAHSLLAHLGSHRTLSLLRDHMWWKTMVSDVQAYCDSCMTCKRSKPSNQKPYGLLNPLAVPSKPWEAVGVDFVGPLPESRNRDGTFDEIMTIIDLLTGMVHLVPSRQDYKAPEVAELMFSEVYKHHGLPRSIVSDRDVLFTSQFWTHLNKLIGVELRMSSAYHPESDGSAERAHRTVGQMLRQCIGPNQKDWVSKLPGIEFAINLARSESTGFAPFFLNTGRLPRVMVWDAAGPEEYPGIRSFAQKVKNAVMAAHDSILAARVKQTRDANCRRRPAPFELGDLVHRGKGEDAIFEAIWKSGDRTWIPFETARQLAALNAYFDALGIEGVAELSEGLGTPPSDPQVFLAAIGALSASRAPASSSLSLTSHSLSPSLRAMAPPDQPPDIPNAFVDPTAALVTLTNPNGPAFFVLPALFRSYAGHDVNLRNGRTDGPVPVGYDQFTARWNQDTACRFRFSTYDPATGAVTTFGAPFPAAFLDAIDPPVLIPYDPAPSDRYTEGQHDLIQHMLWSTARRESFFEKRREAARSKRTDERRSKCEEYRARDAAMGRPRTPQKAPAVPAAVAATANPIACGAGTSTAATAPTAAPNPAAPSMPIVGPSTVAVPSAVLTLPLMAPIPSGSSSTATAPPPRAPSPMQEDEPELLAPAGINPTLTIRGESVNFTDDNLINFSDVEEEVPLAAGKGKGKATA</sequence>
<feature type="domain" description="CCHC-type" evidence="12">
    <location>
        <begin position="887"/>
        <end position="903"/>
    </location>
</feature>
<dbReference type="Gene3D" id="3.30.420.10">
    <property type="entry name" value="Ribonuclease H-like superfamily/Ribonuclease H"/>
    <property type="match status" value="1"/>
</dbReference>
<keyword evidence="2" id="KW-0507">mRNA processing</keyword>
<dbReference type="CDD" id="cd09274">
    <property type="entry name" value="RNase_HI_RT_Ty3"/>
    <property type="match status" value="1"/>
</dbReference>
<keyword evidence="8" id="KW-0694">RNA-binding</keyword>
<dbReference type="GO" id="GO:0005634">
    <property type="term" value="C:nucleus"/>
    <property type="evidence" value="ECO:0007669"/>
    <property type="project" value="UniProtKB-ARBA"/>
</dbReference>
<evidence type="ECO:0000256" key="11">
    <source>
        <dbReference type="SAM" id="MobiDB-lite"/>
    </source>
</evidence>
<dbReference type="OrthoDB" id="1750432at2759"/>
<dbReference type="InterPro" id="IPR050951">
    <property type="entry name" value="Retrovirus_Pol_polyprotein"/>
</dbReference>
<dbReference type="Gene3D" id="4.10.60.10">
    <property type="entry name" value="Zinc finger, CCHC-type"/>
    <property type="match status" value="1"/>
</dbReference>
<keyword evidence="4" id="KW-0548">Nucleotidyltransferase</keyword>
<keyword evidence="10" id="KW-0479">Metal-binding</keyword>
<dbReference type="GO" id="GO:0003964">
    <property type="term" value="F:RNA-directed DNA polymerase activity"/>
    <property type="evidence" value="ECO:0007669"/>
    <property type="project" value="UniProtKB-KW"/>
</dbReference>
<dbReference type="GO" id="GO:0016787">
    <property type="term" value="F:hydrolase activity"/>
    <property type="evidence" value="ECO:0007669"/>
    <property type="project" value="UniProtKB-KW"/>
</dbReference>
<dbReference type="SUPFAM" id="SSF50630">
    <property type="entry name" value="Acid proteases"/>
    <property type="match status" value="1"/>
</dbReference>
<feature type="compositionally biased region" description="Basic and acidic residues" evidence="11">
    <location>
        <begin position="2072"/>
        <end position="2082"/>
    </location>
</feature>
<dbReference type="GO" id="GO:0004519">
    <property type="term" value="F:endonuclease activity"/>
    <property type="evidence" value="ECO:0007669"/>
    <property type="project" value="UniProtKB-KW"/>
</dbReference>
<evidence type="ECO:0000313" key="16">
    <source>
        <dbReference type="Proteomes" id="UP000230002"/>
    </source>
</evidence>
<dbReference type="GO" id="GO:0015074">
    <property type="term" value="P:DNA integration"/>
    <property type="evidence" value="ECO:0007669"/>
    <property type="project" value="InterPro"/>
</dbReference>
<feature type="compositionally biased region" description="Basic residues" evidence="11">
    <location>
        <begin position="300"/>
        <end position="311"/>
    </location>
</feature>
<dbReference type="InterPro" id="IPR036875">
    <property type="entry name" value="Znf_CCHC_sf"/>
</dbReference>
<dbReference type="InterPro" id="IPR001584">
    <property type="entry name" value="Integrase_cat-core"/>
</dbReference>
<dbReference type="Proteomes" id="UP000230002">
    <property type="component" value="Unassembled WGS sequence"/>
</dbReference>
<dbReference type="PANTHER" id="PTHR37984">
    <property type="entry name" value="PROTEIN CBG26694"/>
    <property type="match status" value="1"/>
</dbReference>
<feature type="domain" description="Reverse transcriptase" evidence="13">
    <location>
        <begin position="1533"/>
        <end position="1719"/>
    </location>
</feature>
<dbReference type="Gene3D" id="1.10.340.70">
    <property type="match status" value="1"/>
</dbReference>
<dbReference type="InterPro" id="IPR043128">
    <property type="entry name" value="Rev_trsase/Diguanyl_cyclase"/>
</dbReference>
<feature type="region of interest" description="Disordered" evidence="11">
    <location>
        <begin position="797"/>
        <end position="882"/>
    </location>
</feature>
<dbReference type="InterPro" id="IPR041588">
    <property type="entry name" value="Integrase_H2C2"/>
</dbReference>
<accession>A0A2G8RMQ5</accession>
<feature type="compositionally biased region" description="Basic and acidic residues" evidence="11">
    <location>
        <begin position="78"/>
        <end position="88"/>
    </location>
</feature>
<dbReference type="Gene3D" id="2.40.70.10">
    <property type="entry name" value="Acid Proteases"/>
    <property type="match status" value="1"/>
</dbReference>
<dbReference type="PROSITE" id="PS50878">
    <property type="entry name" value="RT_POL"/>
    <property type="match status" value="1"/>
</dbReference>
<organism evidence="15 16">
    <name type="scientific">Ganoderma sinense ZZ0214-1</name>
    <dbReference type="NCBI Taxonomy" id="1077348"/>
    <lineage>
        <taxon>Eukaryota</taxon>
        <taxon>Fungi</taxon>
        <taxon>Dikarya</taxon>
        <taxon>Basidiomycota</taxon>
        <taxon>Agaricomycotina</taxon>
        <taxon>Agaricomycetes</taxon>
        <taxon>Polyporales</taxon>
        <taxon>Polyporaceae</taxon>
        <taxon>Ganoderma</taxon>
    </lineage>
</organism>
<evidence type="ECO:0000259" key="13">
    <source>
        <dbReference type="PROSITE" id="PS50878"/>
    </source>
</evidence>
<dbReference type="EC" id="2.7.7.49" evidence="1"/>
<dbReference type="Gene3D" id="3.30.70.270">
    <property type="match status" value="2"/>
</dbReference>
<feature type="compositionally biased region" description="Basic residues" evidence="11">
    <location>
        <begin position="515"/>
        <end position="525"/>
    </location>
</feature>
<dbReference type="GO" id="GO:0008270">
    <property type="term" value="F:zinc ion binding"/>
    <property type="evidence" value="ECO:0007669"/>
    <property type="project" value="UniProtKB-KW"/>
</dbReference>
<evidence type="ECO:0000256" key="9">
    <source>
        <dbReference type="ARBA" id="ARBA00022918"/>
    </source>
</evidence>
<keyword evidence="10" id="KW-0863">Zinc-finger</keyword>
<dbReference type="STRING" id="1077348.A0A2G8RMQ5"/>
<feature type="compositionally biased region" description="Low complexity" evidence="11">
    <location>
        <begin position="492"/>
        <end position="504"/>
    </location>
</feature>
<evidence type="ECO:0000313" key="15">
    <source>
        <dbReference type="EMBL" id="PIL22793.1"/>
    </source>
</evidence>
<feature type="domain" description="Integrase catalytic" evidence="14">
    <location>
        <begin position="2245"/>
        <end position="2408"/>
    </location>
</feature>
<keyword evidence="9" id="KW-0695">RNA-directed DNA polymerase</keyword>
<feature type="compositionally biased region" description="Acidic residues" evidence="11">
    <location>
        <begin position="1009"/>
        <end position="1020"/>
    </location>
</feature>
<dbReference type="Pfam" id="PF00078">
    <property type="entry name" value="RVT_1"/>
    <property type="match status" value="1"/>
</dbReference>
<dbReference type="InterPro" id="IPR043502">
    <property type="entry name" value="DNA/RNA_pol_sf"/>
</dbReference>
<dbReference type="InterPro" id="IPR021109">
    <property type="entry name" value="Peptidase_aspartic_dom_sf"/>
</dbReference>
<evidence type="ECO:0000256" key="2">
    <source>
        <dbReference type="ARBA" id="ARBA00022664"/>
    </source>
</evidence>
<evidence type="ECO:0000256" key="4">
    <source>
        <dbReference type="ARBA" id="ARBA00022695"/>
    </source>
</evidence>
<feature type="compositionally biased region" description="Low complexity" evidence="11">
    <location>
        <begin position="997"/>
        <end position="1008"/>
    </location>
</feature>
<keyword evidence="6" id="KW-0255">Endonuclease</keyword>
<feature type="compositionally biased region" description="Basic residues" evidence="11">
    <location>
        <begin position="562"/>
        <end position="589"/>
    </location>
</feature>
<dbReference type="Pfam" id="PF13650">
    <property type="entry name" value="Asp_protease_2"/>
    <property type="match status" value="1"/>
</dbReference>
<feature type="compositionally biased region" description="Basic and acidic residues" evidence="11">
    <location>
        <begin position="837"/>
        <end position="859"/>
    </location>
</feature>
<feature type="compositionally biased region" description="Polar residues" evidence="11">
    <location>
        <begin position="127"/>
        <end position="142"/>
    </location>
</feature>
<dbReference type="InterPro" id="IPR041373">
    <property type="entry name" value="RT_RNaseH"/>
</dbReference>
<evidence type="ECO:0000256" key="3">
    <source>
        <dbReference type="ARBA" id="ARBA00022679"/>
    </source>
</evidence>
<dbReference type="InterPro" id="IPR012337">
    <property type="entry name" value="RNaseH-like_sf"/>
</dbReference>
<evidence type="ECO:0000259" key="14">
    <source>
        <dbReference type="PROSITE" id="PS50994"/>
    </source>
</evidence>
<feature type="compositionally biased region" description="Basic and acidic residues" evidence="11">
    <location>
        <begin position="194"/>
        <end position="213"/>
    </location>
</feature>
<evidence type="ECO:0000256" key="1">
    <source>
        <dbReference type="ARBA" id="ARBA00012493"/>
    </source>
</evidence>
<dbReference type="GO" id="GO:0006397">
    <property type="term" value="P:mRNA processing"/>
    <property type="evidence" value="ECO:0007669"/>
    <property type="project" value="UniProtKB-KW"/>
</dbReference>
<evidence type="ECO:0000256" key="5">
    <source>
        <dbReference type="ARBA" id="ARBA00022722"/>
    </source>
</evidence>
<evidence type="ECO:0000256" key="10">
    <source>
        <dbReference type="PROSITE-ProRule" id="PRU00047"/>
    </source>
</evidence>
<dbReference type="InterPro" id="IPR000477">
    <property type="entry name" value="RT_dom"/>
</dbReference>
<feature type="region of interest" description="Disordered" evidence="11">
    <location>
        <begin position="2805"/>
        <end position="2828"/>
    </location>
</feature>
<dbReference type="Gene3D" id="3.10.10.10">
    <property type="entry name" value="HIV Type 1 Reverse Transcriptase, subunit A, domain 1"/>
    <property type="match status" value="1"/>
</dbReference>
<evidence type="ECO:0000256" key="7">
    <source>
        <dbReference type="ARBA" id="ARBA00022801"/>
    </source>
</evidence>
<dbReference type="InterPro" id="IPR036397">
    <property type="entry name" value="RNaseH_sf"/>
</dbReference>
<name>A0A2G8RMQ5_9APHY</name>
<feature type="region of interest" description="Disordered" evidence="11">
    <location>
        <begin position="761"/>
        <end position="783"/>
    </location>
</feature>
<feature type="compositionally biased region" description="Pro residues" evidence="11">
    <location>
        <begin position="24"/>
        <end position="34"/>
    </location>
</feature>